<organism evidence="1 2">
    <name type="scientific">Cymbomonas tetramitiformis</name>
    <dbReference type="NCBI Taxonomy" id="36881"/>
    <lineage>
        <taxon>Eukaryota</taxon>
        <taxon>Viridiplantae</taxon>
        <taxon>Chlorophyta</taxon>
        <taxon>Pyramimonadophyceae</taxon>
        <taxon>Pyramimonadales</taxon>
        <taxon>Pyramimonadaceae</taxon>
        <taxon>Cymbomonas</taxon>
    </lineage>
</organism>
<reference evidence="1 2" key="1">
    <citation type="journal article" date="2015" name="Genome Biol. Evol.">
        <title>Comparative Genomics of a Bacterivorous Green Alga Reveals Evolutionary Causalities and Consequences of Phago-Mixotrophic Mode of Nutrition.</title>
        <authorList>
            <person name="Burns J.A."/>
            <person name="Paasch A."/>
            <person name="Narechania A."/>
            <person name="Kim E."/>
        </authorList>
    </citation>
    <scope>NUCLEOTIDE SEQUENCE [LARGE SCALE GENOMIC DNA]</scope>
    <source>
        <strain evidence="1 2">PLY_AMNH</strain>
    </source>
</reference>
<dbReference type="EMBL" id="LGRX02012356">
    <property type="protein sequence ID" value="KAK3267525.1"/>
    <property type="molecule type" value="Genomic_DNA"/>
</dbReference>
<dbReference type="GO" id="GO:0006487">
    <property type="term" value="P:protein N-linked glycosylation"/>
    <property type="evidence" value="ECO:0007669"/>
    <property type="project" value="TreeGrafter"/>
</dbReference>
<comment type="caution">
    <text evidence="1">The sequence shown here is derived from an EMBL/GenBank/DDBJ whole genome shotgun (WGS) entry which is preliminary data.</text>
</comment>
<gene>
    <name evidence="1" type="ORF">CYMTET_23924</name>
</gene>
<dbReference type="Proteomes" id="UP001190700">
    <property type="component" value="Unassembled WGS sequence"/>
</dbReference>
<dbReference type="GO" id="GO:0008375">
    <property type="term" value="F:acetylglucosaminyltransferase activity"/>
    <property type="evidence" value="ECO:0007669"/>
    <property type="project" value="TreeGrafter"/>
</dbReference>
<accession>A0AAE0FXQ7</accession>
<sequence length="200" mass="22342">DDQPPVDDNHNADDRPGVKVRQQSIDLMTLIGTAAGRARHVLLTEDDATMCPGALQKMHQAAEYLQSHEADWSMVRTSIGLIGIMLQDDDLQSFSDFIQAHYLQKPPDLLLVEWAHGDWEGGVRAIEATKGRPSKMSTQPPRRHFTVQDNLFLHIGKTSSLRSTGLKVTPRCDAPLSPFLWDIEMFDRRRCGGSPVSPCK</sequence>
<feature type="non-terminal residue" evidence="1">
    <location>
        <position position="1"/>
    </location>
</feature>
<dbReference type="InterPro" id="IPR006759">
    <property type="entry name" value="Glyco_transf_54"/>
</dbReference>
<evidence type="ECO:0000313" key="2">
    <source>
        <dbReference type="Proteomes" id="UP001190700"/>
    </source>
</evidence>
<dbReference type="PANTHER" id="PTHR12062">
    <property type="entry name" value="N-ACETYLGLUCOSAMINYLTRANSFERASE VI"/>
    <property type="match status" value="1"/>
</dbReference>
<dbReference type="PANTHER" id="PTHR12062:SF33">
    <property type="entry name" value="ALPHA-1,6-MANNOSYL-GLYCOPROTEIN 4-BETA-N-ACETYLGLUCOSAMINYLTRANSFERASE-LIKE"/>
    <property type="match status" value="1"/>
</dbReference>
<keyword evidence="2" id="KW-1185">Reference proteome</keyword>
<dbReference type="AlphaFoldDB" id="A0AAE0FXQ7"/>
<proteinExistence type="predicted"/>
<evidence type="ECO:0000313" key="1">
    <source>
        <dbReference type="EMBL" id="KAK3267525.1"/>
    </source>
</evidence>
<name>A0AAE0FXQ7_9CHLO</name>
<protein>
    <submittedName>
        <fullName evidence="1">Uncharacterized protein</fullName>
    </submittedName>
</protein>